<feature type="non-terminal residue" evidence="9">
    <location>
        <position position="55"/>
    </location>
</feature>
<evidence type="ECO:0000256" key="5">
    <source>
        <dbReference type="ARBA" id="ARBA00022822"/>
    </source>
</evidence>
<dbReference type="InterPro" id="IPR013785">
    <property type="entry name" value="Aldolase_TIM"/>
</dbReference>
<dbReference type="AlphaFoldDB" id="A0A392UCE5"/>
<keyword evidence="6" id="KW-0057">Aromatic amino acid biosynthesis</keyword>
<comment type="caution">
    <text evidence="9">The sequence shown here is derived from an EMBL/GenBank/DDBJ whole genome shotgun (WGS) entry which is preliminary data.</text>
</comment>
<keyword evidence="7" id="KW-0456">Lyase</keyword>
<evidence type="ECO:0000256" key="7">
    <source>
        <dbReference type="ARBA" id="ARBA00023239"/>
    </source>
</evidence>
<comment type="pathway">
    <text evidence="1">Amino-acid biosynthesis; L-tryptophan biosynthesis; L-tryptophan from chorismate: step 5/5.</text>
</comment>
<dbReference type="GO" id="GO:0005829">
    <property type="term" value="C:cytosol"/>
    <property type="evidence" value="ECO:0007669"/>
    <property type="project" value="TreeGrafter"/>
</dbReference>
<evidence type="ECO:0000256" key="2">
    <source>
        <dbReference type="ARBA" id="ARBA00011270"/>
    </source>
</evidence>
<evidence type="ECO:0000313" key="9">
    <source>
        <dbReference type="EMBL" id="MCI70517.1"/>
    </source>
</evidence>
<dbReference type="Proteomes" id="UP000265520">
    <property type="component" value="Unassembled WGS sequence"/>
</dbReference>
<accession>A0A392UCE5</accession>
<comment type="catalytic activity">
    <reaction evidence="8">
        <text>(1S,2R)-1-C-(indol-3-yl)glycerol 3-phosphate + L-serine = D-glyceraldehyde 3-phosphate + L-tryptophan + H2O</text>
        <dbReference type="Rhea" id="RHEA:10532"/>
        <dbReference type="ChEBI" id="CHEBI:15377"/>
        <dbReference type="ChEBI" id="CHEBI:33384"/>
        <dbReference type="ChEBI" id="CHEBI:57912"/>
        <dbReference type="ChEBI" id="CHEBI:58866"/>
        <dbReference type="ChEBI" id="CHEBI:59776"/>
        <dbReference type="EC" id="4.2.1.20"/>
    </reaction>
</comment>
<dbReference type="PANTHER" id="PTHR43406:SF1">
    <property type="entry name" value="TRYPTOPHAN SYNTHASE ALPHA CHAIN, CHLOROPLASTIC"/>
    <property type="match status" value="1"/>
</dbReference>
<dbReference type="EC" id="4.2.1.20" evidence="3"/>
<evidence type="ECO:0000256" key="3">
    <source>
        <dbReference type="ARBA" id="ARBA00012043"/>
    </source>
</evidence>
<comment type="subunit">
    <text evidence="2">Tetramer of two alpha and two beta chains.</text>
</comment>
<name>A0A392UCE5_9FABA</name>
<evidence type="ECO:0000256" key="1">
    <source>
        <dbReference type="ARBA" id="ARBA00004733"/>
    </source>
</evidence>
<sequence>VFIPYNTAGDPDLSIARKAVEILDSCGSDIIEIGLPYPDAFADAVIQAAAAQSLA</sequence>
<feature type="non-terminal residue" evidence="9">
    <location>
        <position position="1"/>
    </location>
</feature>
<organism evidence="9 10">
    <name type="scientific">Trifolium medium</name>
    <dbReference type="NCBI Taxonomy" id="97028"/>
    <lineage>
        <taxon>Eukaryota</taxon>
        <taxon>Viridiplantae</taxon>
        <taxon>Streptophyta</taxon>
        <taxon>Embryophyta</taxon>
        <taxon>Tracheophyta</taxon>
        <taxon>Spermatophyta</taxon>
        <taxon>Magnoliopsida</taxon>
        <taxon>eudicotyledons</taxon>
        <taxon>Gunneridae</taxon>
        <taxon>Pentapetalae</taxon>
        <taxon>rosids</taxon>
        <taxon>fabids</taxon>
        <taxon>Fabales</taxon>
        <taxon>Fabaceae</taxon>
        <taxon>Papilionoideae</taxon>
        <taxon>50 kb inversion clade</taxon>
        <taxon>NPAAA clade</taxon>
        <taxon>Hologalegina</taxon>
        <taxon>IRL clade</taxon>
        <taxon>Trifolieae</taxon>
        <taxon>Trifolium</taxon>
    </lineage>
</organism>
<dbReference type="SUPFAM" id="SSF51366">
    <property type="entry name" value="Ribulose-phoshate binding barrel"/>
    <property type="match status" value="1"/>
</dbReference>
<dbReference type="InterPro" id="IPR002028">
    <property type="entry name" value="Trp_synthase_suA"/>
</dbReference>
<keyword evidence="5" id="KW-0822">Tryptophan biosynthesis</keyword>
<proteinExistence type="predicted"/>
<dbReference type="InterPro" id="IPR011060">
    <property type="entry name" value="RibuloseP-bd_barrel"/>
</dbReference>
<evidence type="ECO:0000256" key="4">
    <source>
        <dbReference type="ARBA" id="ARBA00022605"/>
    </source>
</evidence>
<protein>
    <recommendedName>
        <fullName evidence="3">tryptophan synthase</fullName>
        <ecNumber evidence="3">4.2.1.20</ecNumber>
    </recommendedName>
</protein>
<dbReference type="PANTHER" id="PTHR43406">
    <property type="entry name" value="TRYPTOPHAN SYNTHASE, ALPHA CHAIN"/>
    <property type="match status" value="1"/>
</dbReference>
<dbReference type="GO" id="GO:0004834">
    <property type="term" value="F:tryptophan synthase activity"/>
    <property type="evidence" value="ECO:0007669"/>
    <property type="project" value="UniProtKB-EC"/>
</dbReference>
<dbReference type="GO" id="GO:0009507">
    <property type="term" value="C:chloroplast"/>
    <property type="evidence" value="ECO:0007669"/>
    <property type="project" value="TreeGrafter"/>
</dbReference>
<evidence type="ECO:0000256" key="6">
    <source>
        <dbReference type="ARBA" id="ARBA00023141"/>
    </source>
</evidence>
<keyword evidence="10" id="KW-1185">Reference proteome</keyword>
<evidence type="ECO:0000313" key="10">
    <source>
        <dbReference type="Proteomes" id="UP000265520"/>
    </source>
</evidence>
<dbReference type="UniPathway" id="UPA00035">
    <property type="reaction ID" value="UER00044"/>
</dbReference>
<keyword evidence="4" id="KW-0028">Amino-acid biosynthesis</keyword>
<dbReference type="EMBL" id="LXQA010777542">
    <property type="protein sequence ID" value="MCI70517.1"/>
    <property type="molecule type" value="Genomic_DNA"/>
</dbReference>
<dbReference type="Gene3D" id="3.20.20.70">
    <property type="entry name" value="Aldolase class I"/>
    <property type="match status" value="1"/>
</dbReference>
<reference evidence="9 10" key="1">
    <citation type="journal article" date="2018" name="Front. Plant Sci.">
        <title>Red Clover (Trifolium pratense) and Zigzag Clover (T. medium) - A Picture of Genomic Similarities and Differences.</title>
        <authorList>
            <person name="Dluhosova J."/>
            <person name="Istvanek J."/>
            <person name="Nedelnik J."/>
            <person name="Repkova J."/>
        </authorList>
    </citation>
    <scope>NUCLEOTIDE SEQUENCE [LARGE SCALE GENOMIC DNA]</scope>
    <source>
        <strain evidence="10">cv. 10/8</strain>
        <tissue evidence="9">Leaf</tissue>
    </source>
</reference>
<dbReference type="Pfam" id="PF00290">
    <property type="entry name" value="Trp_syntA"/>
    <property type="match status" value="1"/>
</dbReference>
<evidence type="ECO:0000256" key="8">
    <source>
        <dbReference type="ARBA" id="ARBA00049047"/>
    </source>
</evidence>